<comment type="caution">
    <text evidence="6">The sequence shown here is derived from an EMBL/GenBank/DDBJ whole genome shotgun (WGS) entry which is preliminary data.</text>
</comment>
<evidence type="ECO:0000256" key="3">
    <source>
        <dbReference type="ARBA" id="ARBA00011233"/>
    </source>
</evidence>
<keyword evidence="5" id="KW-0119">Carbohydrate metabolism</keyword>
<evidence type="ECO:0000256" key="5">
    <source>
        <dbReference type="ARBA" id="ARBA00023277"/>
    </source>
</evidence>
<dbReference type="InterPro" id="IPR013785">
    <property type="entry name" value="Aldolase_TIM"/>
</dbReference>
<evidence type="ECO:0000256" key="1">
    <source>
        <dbReference type="ARBA" id="ARBA00004761"/>
    </source>
</evidence>
<evidence type="ECO:0000256" key="4">
    <source>
        <dbReference type="ARBA" id="ARBA00023239"/>
    </source>
</evidence>
<keyword evidence="4" id="KW-0456">Lyase</keyword>
<name>A0ABP4BDU8_9PSEU</name>
<keyword evidence="7" id="KW-1185">Reference proteome</keyword>
<dbReference type="SUPFAM" id="SSF51569">
    <property type="entry name" value="Aldolase"/>
    <property type="match status" value="1"/>
</dbReference>
<dbReference type="EMBL" id="BAAAHP010000140">
    <property type="protein sequence ID" value="GAA0947947.1"/>
    <property type="molecule type" value="Genomic_DNA"/>
</dbReference>
<dbReference type="PROSITE" id="PS00160">
    <property type="entry name" value="ALDOLASE_KDPG_KHG_2"/>
    <property type="match status" value="1"/>
</dbReference>
<dbReference type="Proteomes" id="UP001499967">
    <property type="component" value="Unassembled WGS sequence"/>
</dbReference>
<protein>
    <submittedName>
        <fullName evidence="6">Bifunctional 4-hydroxy-2-oxoglutarate aldolase/2-dehydro-3-deoxy-phosphogluconate aldolase</fullName>
    </submittedName>
</protein>
<gene>
    <name evidence="6" type="ORF">GCM10009559_47330</name>
</gene>
<evidence type="ECO:0000313" key="7">
    <source>
        <dbReference type="Proteomes" id="UP001499967"/>
    </source>
</evidence>
<dbReference type="CDD" id="cd00452">
    <property type="entry name" value="KDPG_aldolase"/>
    <property type="match status" value="1"/>
</dbReference>
<dbReference type="PANTHER" id="PTHR30246">
    <property type="entry name" value="2-KETO-3-DEOXY-6-PHOSPHOGLUCONATE ALDOLASE"/>
    <property type="match status" value="1"/>
</dbReference>
<proteinExistence type="inferred from homology"/>
<dbReference type="PANTHER" id="PTHR30246:SF1">
    <property type="entry name" value="2-DEHYDRO-3-DEOXY-6-PHOSPHOGALACTONATE ALDOLASE-RELATED"/>
    <property type="match status" value="1"/>
</dbReference>
<evidence type="ECO:0000313" key="6">
    <source>
        <dbReference type="EMBL" id="GAA0947947.1"/>
    </source>
</evidence>
<sequence>MTETSAPDVPRVPVGPGLAATRVVAILRAENADRAEAVVDVLVEAGVRSLELTLTTKGALDVVERLAARVPADVEVGVGTVLTGADVDRSVDAGARFVVSPSVEPEVIAAALRHRIASYPGAFTPTEITAAWRAGASAVKLFPAGRLGPGYLKDVRAPLPDIPVVPTGGIDVPAVGDWLAAGAIAVGMGGPLVGDALSPDGDLTALAQRAAAALEAARS</sequence>
<dbReference type="Gene3D" id="3.20.20.70">
    <property type="entry name" value="Aldolase class I"/>
    <property type="match status" value="1"/>
</dbReference>
<comment type="pathway">
    <text evidence="1">Carbohydrate acid metabolism.</text>
</comment>
<evidence type="ECO:0000256" key="2">
    <source>
        <dbReference type="ARBA" id="ARBA00006906"/>
    </source>
</evidence>
<organism evidence="6 7">
    <name type="scientific">Pseudonocardia zijingensis</name>
    <dbReference type="NCBI Taxonomy" id="153376"/>
    <lineage>
        <taxon>Bacteria</taxon>
        <taxon>Bacillati</taxon>
        <taxon>Actinomycetota</taxon>
        <taxon>Actinomycetes</taxon>
        <taxon>Pseudonocardiales</taxon>
        <taxon>Pseudonocardiaceae</taxon>
        <taxon>Pseudonocardia</taxon>
    </lineage>
</organism>
<dbReference type="NCBIfam" id="TIGR01182">
    <property type="entry name" value="eda"/>
    <property type="match status" value="1"/>
</dbReference>
<dbReference type="InterPro" id="IPR031338">
    <property type="entry name" value="KDPG/KHG_AS_2"/>
</dbReference>
<accession>A0ABP4BDU8</accession>
<reference evidence="7" key="1">
    <citation type="journal article" date="2019" name="Int. J. Syst. Evol. Microbiol.">
        <title>The Global Catalogue of Microorganisms (GCM) 10K type strain sequencing project: providing services to taxonomists for standard genome sequencing and annotation.</title>
        <authorList>
            <consortium name="The Broad Institute Genomics Platform"/>
            <consortium name="The Broad Institute Genome Sequencing Center for Infectious Disease"/>
            <person name="Wu L."/>
            <person name="Ma J."/>
        </authorList>
    </citation>
    <scope>NUCLEOTIDE SEQUENCE [LARGE SCALE GENOMIC DNA]</scope>
    <source>
        <strain evidence="7">JCM 11117</strain>
    </source>
</reference>
<dbReference type="InterPro" id="IPR000887">
    <property type="entry name" value="Aldlse_KDPG_KHG"/>
</dbReference>
<comment type="subunit">
    <text evidence="3">Homotrimer.</text>
</comment>
<dbReference type="Pfam" id="PF01081">
    <property type="entry name" value="Aldolase"/>
    <property type="match status" value="1"/>
</dbReference>
<comment type="similarity">
    <text evidence="2">Belongs to the KHG/KDPG aldolase family.</text>
</comment>